<dbReference type="Proteomes" id="UP000194457">
    <property type="component" value="Chromosome"/>
</dbReference>
<keyword evidence="2" id="KW-1185">Reference proteome</keyword>
<dbReference type="RefSeq" id="WP_086899776.1">
    <property type="nucleotide sequence ID" value="NZ_CP021358.1"/>
</dbReference>
<proteinExistence type="predicted"/>
<organism evidence="1 2">
    <name type="scientific">Kushneria marisflavi</name>
    <dbReference type="NCBI Taxonomy" id="157779"/>
    <lineage>
        <taxon>Bacteria</taxon>
        <taxon>Pseudomonadati</taxon>
        <taxon>Pseudomonadota</taxon>
        <taxon>Gammaproteobacteria</taxon>
        <taxon>Oceanospirillales</taxon>
        <taxon>Halomonadaceae</taxon>
        <taxon>Kushneria</taxon>
    </lineage>
</organism>
<gene>
    <name evidence="1" type="ORF">B9H00_05365</name>
</gene>
<dbReference type="AlphaFoldDB" id="A0A240UNF1"/>
<dbReference type="KEGG" id="kma:B9H00_05365"/>
<dbReference type="EMBL" id="CP021358">
    <property type="protein sequence ID" value="ART62550.1"/>
    <property type="molecule type" value="Genomic_DNA"/>
</dbReference>
<protein>
    <submittedName>
        <fullName evidence="1">Uncharacterized protein</fullName>
    </submittedName>
</protein>
<reference evidence="1 2" key="1">
    <citation type="submission" date="2017-05" db="EMBL/GenBank/DDBJ databases">
        <authorList>
            <person name="Song R."/>
            <person name="Chenine A.L."/>
            <person name="Ruprecht R.M."/>
        </authorList>
    </citation>
    <scope>NUCLEOTIDE SEQUENCE [LARGE SCALE GENOMIC DNA]</scope>
    <source>
        <strain evidence="1">SW32</strain>
    </source>
</reference>
<name>A0A240UNF1_9GAMM</name>
<evidence type="ECO:0000313" key="2">
    <source>
        <dbReference type="Proteomes" id="UP000194457"/>
    </source>
</evidence>
<sequence length="154" mass="16929">MTDADAFDTTKRRAPQRHVALALLSARDEVLLVRQTQQTCYSLPMMTVTADAENDALSRAVAALQILQLADGSKAVDSAWLGRFAAPDNHGRLDMLEVYIARLGEARLNADINFERAWAPLLSLPPENMIDPAIGLQVMPALASLIDPDARHRR</sequence>
<accession>A0A240UNF1</accession>
<evidence type="ECO:0000313" key="1">
    <source>
        <dbReference type="EMBL" id="ART62550.1"/>
    </source>
</evidence>
<dbReference type="OrthoDB" id="6183019at2"/>